<dbReference type="GO" id="GO:0005634">
    <property type="term" value="C:nucleus"/>
    <property type="evidence" value="ECO:0007669"/>
    <property type="project" value="TreeGrafter"/>
</dbReference>
<organism evidence="7 8">
    <name type="scientific">Galemys pyrenaicus</name>
    <name type="common">Iberian desman</name>
    <name type="synonym">Pyrenean desman</name>
    <dbReference type="NCBI Taxonomy" id="202257"/>
    <lineage>
        <taxon>Eukaryota</taxon>
        <taxon>Metazoa</taxon>
        <taxon>Chordata</taxon>
        <taxon>Craniata</taxon>
        <taxon>Vertebrata</taxon>
        <taxon>Euteleostomi</taxon>
        <taxon>Mammalia</taxon>
        <taxon>Eutheria</taxon>
        <taxon>Laurasiatheria</taxon>
        <taxon>Eulipotyphla</taxon>
        <taxon>Talpidae</taxon>
        <taxon>Galemys</taxon>
    </lineage>
</organism>
<evidence type="ECO:0000256" key="1">
    <source>
        <dbReference type="ARBA" id="ARBA00022723"/>
    </source>
</evidence>
<comment type="caution">
    <text evidence="7">The sequence shown here is derived from an EMBL/GenBank/DDBJ whole genome shotgun (WGS) entry which is preliminary data.</text>
</comment>
<reference evidence="7" key="1">
    <citation type="journal article" date="2021" name="Evol. Appl.">
        <title>The genome of the Pyrenean desman and the effects of bottlenecks and inbreeding on the genomic landscape of an endangered species.</title>
        <authorList>
            <person name="Escoda L."/>
            <person name="Castresana J."/>
        </authorList>
    </citation>
    <scope>NUCLEOTIDE SEQUENCE</scope>
    <source>
        <strain evidence="7">IBE-C5619</strain>
    </source>
</reference>
<dbReference type="SMART" id="SM00355">
    <property type="entry name" value="ZnF_C2H2"/>
    <property type="match status" value="2"/>
</dbReference>
<dbReference type="PROSITE" id="PS00028">
    <property type="entry name" value="ZINC_FINGER_C2H2_1"/>
    <property type="match status" value="1"/>
</dbReference>
<dbReference type="GO" id="GO:0008270">
    <property type="term" value="F:zinc ion binding"/>
    <property type="evidence" value="ECO:0007669"/>
    <property type="project" value="UniProtKB-KW"/>
</dbReference>
<name>A0A8J6A9C5_GALPY</name>
<evidence type="ECO:0000313" key="8">
    <source>
        <dbReference type="Proteomes" id="UP000700334"/>
    </source>
</evidence>
<feature type="region of interest" description="Disordered" evidence="5">
    <location>
        <begin position="1"/>
        <end position="99"/>
    </location>
</feature>
<feature type="region of interest" description="Disordered" evidence="5">
    <location>
        <begin position="120"/>
        <end position="153"/>
    </location>
</feature>
<keyword evidence="3" id="KW-0863">Zinc-finger</keyword>
<feature type="compositionally biased region" description="Low complexity" evidence="5">
    <location>
        <begin position="54"/>
        <end position="85"/>
    </location>
</feature>
<evidence type="ECO:0000259" key="6">
    <source>
        <dbReference type="PROSITE" id="PS00028"/>
    </source>
</evidence>
<dbReference type="InterPro" id="IPR013087">
    <property type="entry name" value="Znf_C2H2_type"/>
</dbReference>
<feature type="region of interest" description="Disordered" evidence="5">
    <location>
        <begin position="357"/>
        <end position="402"/>
    </location>
</feature>
<feature type="compositionally biased region" description="Basic and acidic residues" evidence="5">
    <location>
        <begin position="377"/>
        <end position="398"/>
    </location>
</feature>
<feature type="compositionally biased region" description="Polar residues" evidence="5">
    <location>
        <begin position="20"/>
        <end position="44"/>
    </location>
</feature>
<feature type="compositionally biased region" description="Polar residues" evidence="5">
    <location>
        <begin position="227"/>
        <end position="238"/>
    </location>
</feature>
<dbReference type="PANTHER" id="PTHR23057:SF0">
    <property type="entry name" value="JUXTAPOSED WITH ANOTHER ZINC FINGER PROTEIN 1"/>
    <property type="match status" value="1"/>
</dbReference>
<evidence type="ECO:0000256" key="4">
    <source>
        <dbReference type="ARBA" id="ARBA00022833"/>
    </source>
</evidence>
<keyword evidence="4" id="KW-0862">Zinc</keyword>
<dbReference type="PANTHER" id="PTHR23057">
    <property type="entry name" value="JUXTAPOSED WITH ANOTHER ZINC FINGER PROTEIN 1"/>
    <property type="match status" value="1"/>
</dbReference>
<keyword evidence="1" id="KW-0479">Metal-binding</keyword>
<gene>
    <name evidence="7" type="ORF">J0S82_001856</name>
</gene>
<dbReference type="FunFam" id="3.30.160.60:FF:003264">
    <property type="entry name" value="Juxtaposed with another zinc finger protein 1"/>
    <property type="match status" value="1"/>
</dbReference>
<proteinExistence type="predicted"/>
<protein>
    <submittedName>
        <fullName evidence="7">Juxtaposed with another zinc finger protein 1</fullName>
    </submittedName>
</protein>
<evidence type="ECO:0000256" key="2">
    <source>
        <dbReference type="ARBA" id="ARBA00022737"/>
    </source>
</evidence>
<keyword evidence="2" id="KW-0677">Repeat</keyword>
<sequence>MTDAARREQETLKKKIQPKLSLTLSSSVTRGNVSTPPRHSSGSLTPPVTPPITPSSSFRSSTPTGFRPSLPAGSGAQAAAAALSPAPGPPRAGVSRSRIRNFADVQASRRGEADLFREEKFEEKRNREGDCQASGTRPARGKRAGVESGRGGCIPSFPDYSRAPPVSFHTPPTHHQTSPDLHLTVRLGLSSRHPPRAPSQKEYEALFTSIHIARRHRGRIVEEASGQPEQTSAHSYPGQTAKDASAADLEQHAVCEPGSGSQVAVRARSSSGKAWVQRDSPGGTVHWFEPLFWALQPEKEVAGELGCLGSPSPHLTRAHCVTRFYDLLKRSLRKFSPPRSLPVAFVKVCHTRNVAPDGNAAPTVTGSWEIGHPEMGTQRERSMERPEAGEQEREESTALRKSQRCLQPSRLLFLHCPAGPNDLKTDCLEFRLSGVLHPRHPERKPVELAFPCHSGNAEDALLLPASPGERCGRLRGRCGSLSTGSEYDEEEVEYEESDSDESWTTESAISSEAILSSMCMNGGEEKPFACPVPGCKKRYKNVNGIKYHAKNGHRTQIRVRKPFKCRCGKSYKTAQGLRHHTINFHPPVSAEIIRKMQQ</sequence>
<feature type="region of interest" description="Disordered" evidence="5">
    <location>
        <begin position="482"/>
        <end position="505"/>
    </location>
</feature>
<feature type="compositionally biased region" description="Basic and acidic residues" evidence="5">
    <location>
        <begin position="120"/>
        <end position="130"/>
    </location>
</feature>
<dbReference type="EMBL" id="JAGFMF010011726">
    <property type="protein sequence ID" value="KAG8514757.1"/>
    <property type="molecule type" value="Genomic_DNA"/>
</dbReference>
<feature type="region of interest" description="Disordered" evidence="5">
    <location>
        <begin position="224"/>
        <end position="247"/>
    </location>
</feature>
<dbReference type="Proteomes" id="UP000700334">
    <property type="component" value="Unassembled WGS sequence"/>
</dbReference>
<dbReference type="Gene3D" id="3.30.160.60">
    <property type="entry name" value="Classic Zinc Finger"/>
    <property type="match status" value="1"/>
</dbReference>
<accession>A0A8J6A9C5</accession>
<evidence type="ECO:0000256" key="3">
    <source>
        <dbReference type="ARBA" id="ARBA00022771"/>
    </source>
</evidence>
<dbReference type="OrthoDB" id="3269380at2759"/>
<dbReference type="InterPro" id="IPR051580">
    <property type="entry name" value="ZnF-Chromatin_assoc"/>
</dbReference>
<evidence type="ECO:0000313" key="7">
    <source>
        <dbReference type="EMBL" id="KAG8514757.1"/>
    </source>
</evidence>
<feature type="domain" description="C2H2-type" evidence="6">
    <location>
        <begin position="530"/>
        <end position="553"/>
    </location>
</feature>
<feature type="compositionally biased region" description="Basic and acidic residues" evidence="5">
    <location>
        <begin position="1"/>
        <end position="13"/>
    </location>
</feature>
<feature type="compositionally biased region" description="Acidic residues" evidence="5">
    <location>
        <begin position="486"/>
        <end position="503"/>
    </location>
</feature>
<keyword evidence="8" id="KW-1185">Reference proteome</keyword>
<dbReference type="AlphaFoldDB" id="A0A8J6A9C5"/>
<evidence type="ECO:0000256" key="5">
    <source>
        <dbReference type="SAM" id="MobiDB-lite"/>
    </source>
</evidence>